<feature type="transmembrane region" description="Helical" evidence="9">
    <location>
        <begin position="205"/>
        <end position="224"/>
    </location>
</feature>
<evidence type="ECO:0000256" key="8">
    <source>
        <dbReference type="RuleBase" id="RU003943"/>
    </source>
</evidence>
<evidence type="ECO:0000313" key="10">
    <source>
        <dbReference type="EMBL" id="HEX70092.1"/>
    </source>
</evidence>
<gene>
    <name evidence="10" type="ORF">ENP13_02455</name>
</gene>
<dbReference type="Gene3D" id="1.10.3470.10">
    <property type="entry name" value="ABC transporter involved in vitamin B12 uptake, BtuC"/>
    <property type="match status" value="1"/>
</dbReference>
<organism evidence="10">
    <name type="scientific">Thermorudis sp</name>
    <dbReference type="NCBI Taxonomy" id="1969470"/>
    <lineage>
        <taxon>Bacteria</taxon>
        <taxon>Pseudomonadati</taxon>
        <taxon>Thermomicrobiota</taxon>
        <taxon>Thermomicrobia</taxon>
        <taxon>Thermomicrobia incertae sedis</taxon>
        <taxon>Thermorudis</taxon>
    </lineage>
</organism>
<proteinExistence type="inferred from homology"/>
<dbReference type="PANTHER" id="PTHR30477">
    <property type="entry name" value="ABC-TRANSPORTER METAL-BINDING PROTEIN"/>
    <property type="match status" value="1"/>
</dbReference>
<reference evidence="10" key="1">
    <citation type="journal article" date="2020" name="mSystems">
        <title>Genome- and Community-Level Interaction Insights into Carbon Utilization and Element Cycling Functions of Hydrothermarchaeota in Hydrothermal Sediment.</title>
        <authorList>
            <person name="Zhou Z."/>
            <person name="Liu Y."/>
            <person name="Xu W."/>
            <person name="Pan J."/>
            <person name="Luo Z.H."/>
            <person name="Li M."/>
        </authorList>
    </citation>
    <scope>NUCLEOTIDE SEQUENCE [LARGE SCALE GENOMIC DNA]</scope>
    <source>
        <strain evidence="10">SpSt-192</strain>
    </source>
</reference>
<dbReference type="InterPro" id="IPR037294">
    <property type="entry name" value="ABC_BtuC-like"/>
</dbReference>
<feature type="transmembrane region" description="Helical" evidence="9">
    <location>
        <begin position="91"/>
        <end position="111"/>
    </location>
</feature>
<feature type="transmembrane region" description="Helical" evidence="9">
    <location>
        <begin position="144"/>
        <end position="163"/>
    </location>
</feature>
<dbReference type="GO" id="GO:0055085">
    <property type="term" value="P:transmembrane transport"/>
    <property type="evidence" value="ECO:0007669"/>
    <property type="project" value="InterPro"/>
</dbReference>
<evidence type="ECO:0000256" key="6">
    <source>
        <dbReference type="ARBA" id="ARBA00022989"/>
    </source>
</evidence>
<dbReference type="SUPFAM" id="SSF81345">
    <property type="entry name" value="ABC transporter involved in vitamin B12 uptake, BtuC"/>
    <property type="match status" value="1"/>
</dbReference>
<comment type="subcellular location">
    <subcellularLocation>
        <location evidence="1 8">Cell membrane</location>
        <topology evidence="1 8">Multi-pass membrane protein</topology>
    </subcellularLocation>
</comment>
<feature type="transmembrane region" description="Helical" evidence="9">
    <location>
        <begin position="257"/>
        <end position="276"/>
    </location>
</feature>
<keyword evidence="4" id="KW-1003">Cell membrane</keyword>
<evidence type="ECO:0000256" key="3">
    <source>
        <dbReference type="ARBA" id="ARBA00022448"/>
    </source>
</evidence>
<evidence type="ECO:0000256" key="4">
    <source>
        <dbReference type="ARBA" id="ARBA00022475"/>
    </source>
</evidence>
<sequence>MTAPQIEIQLIAAIVAAACALPGAFLVLRRMALISDAISHAMLLGIVVGFFLTEDLNSPLLILGATLTGLLTALLVELLHRTGLVREDAAIGLVFPALFSIGVILISRYAGSVHLDTDVVLLGELAFAPFDRVVVTGWDIGPKGLYAGGVILLINAALIALFYKELKLATFDPGLAAALGFSPAAIHYGLMGVTSLTAVGAFDSVGAILTVALFIAPAAAAYLLTDDLARMLFLSVGLGVAAALSGYWLAFLLDASIAGSMATMAGVIFGLAWCFAPERGLLAGQRRRVRQRWEFAQRMLAIHLLNHERQPGAEPELQVEHLWQELRWDREFATRVVSLAEDRGLITRQNGRLELTDRGRLLAQESLLA</sequence>
<evidence type="ECO:0000256" key="5">
    <source>
        <dbReference type="ARBA" id="ARBA00022692"/>
    </source>
</evidence>
<feature type="transmembrane region" description="Helical" evidence="9">
    <location>
        <begin position="33"/>
        <end position="52"/>
    </location>
</feature>
<comment type="caution">
    <text evidence="10">The sequence shown here is derived from an EMBL/GenBank/DDBJ whole genome shotgun (WGS) entry which is preliminary data.</text>
</comment>
<dbReference type="GO" id="GO:0010043">
    <property type="term" value="P:response to zinc ion"/>
    <property type="evidence" value="ECO:0007669"/>
    <property type="project" value="TreeGrafter"/>
</dbReference>
<evidence type="ECO:0000256" key="7">
    <source>
        <dbReference type="ARBA" id="ARBA00023136"/>
    </source>
</evidence>
<dbReference type="AlphaFoldDB" id="A0A7C3A7C3"/>
<evidence type="ECO:0000256" key="9">
    <source>
        <dbReference type="SAM" id="Phobius"/>
    </source>
</evidence>
<keyword evidence="7 9" id="KW-0472">Membrane</keyword>
<feature type="transmembrane region" description="Helical" evidence="9">
    <location>
        <begin position="175"/>
        <end position="199"/>
    </location>
</feature>
<keyword evidence="3 8" id="KW-0813">Transport</keyword>
<protein>
    <submittedName>
        <fullName evidence="10">Metal ABC transporter permease</fullName>
    </submittedName>
</protein>
<name>A0A7C3A7C3_9BACT</name>
<accession>A0A7C3A7C3</accession>
<feature type="transmembrane region" description="Helical" evidence="9">
    <location>
        <begin position="6"/>
        <end position="28"/>
    </location>
</feature>
<dbReference type="GO" id="GO:0043190">
    <property type="term" value="C:ATP-binding cassette (ABC) transporter complex"/>
    <property type="evidence" value="ECO:0007669"/>
    <property type="project" value="InterPro"/>
</dbReference>
<comment type="similarity">
    <text evidence="2 8">Belongs to the ABC-3 integral membrane protein family.</text>
</comment>
<feature type="transmembrane region" description="Helical" evidence="9">
    <location>
        <begin position="231"/>
        <end position="251"/>
    </location>
</feature>
<dbReference type="PANTHER" id="PTHR30477:SF8">
    <property type="entry name" value="METAL TRANSPORT SYSTEM MEMBRANE PROTEIN CT_070-RELATED"/>
    <property type="match status" value="1"/>
</dbReference>
<dbReference type="Pfam" id="PF00950">
    <property type="entry name" value="ABC-3"/>
    <property type="match status" value="1"/>
</dbReference>
<dbReference type="CDD" id="cd06550">
    <property type="entry name" value="TM_ABC_iron-siderophores_like"/>
    <property type="match status" value="1"/>
</dbReference>
<dbReference type="EMBL" id="DSID01000193">
    <property type="protein sequence ID" value="HEX70092.1"/>
    <property type="molecule type" value="Genomic_DNA"/>
</dbReference>
<evidence type="ECO:0000256" key="2">
    <source>
        <dbReference type="ARBA" id="ARBA00008034"/>
    </source>
</evidence>
<evidence type="ECO:0000256" key="1">
    <source>
        <dbReference type="ARBA" id="ARBA00004651"/>
    </source>
</evidence>
<keyword evidence="5 8" id="KW-0812">Transmembrane</keyword>
<feature type="transmembrane region" description="Helical" evidence="9">
    <location>
        <begin position="58"/>
        <end position="79"/>
    </location>
</feature>
<dbReference type="InterPro" id="IPR001626">
    <property type="entry name" value="ABC_TroCD"/>
</dbReference>
<keyword evidence="6 9" id="KW-1133">Transmembrane helix</keyword>